<gene>
    <name evidence="1" type="ORF">BS101_00465</name>
</gene>
<reference evidence="1 2" key="1">
    <citation type="submission" date="2016-12" db="EMBL/GenBank/DDBJ databases">
        <title>Complete genome sequence of Clostridium kluyveri JZZ isolated from the pit mud of a Chinese flavor liquor-making factory.</title>
        <authorList>
            <person name="Wang Y."/>
        </authorList>
    </citation>
    <scope>NUCLEOTIDE SEQUENCE [LARGE SCALE GENOMIC DNA]</scope>
    <source>
        <strain evidence="1 2">JZZ</strain>
    </source>
</reference>
<accession>A0A1L5F2X0</accession>
<dbReference type="Proteomes" id="UP000184604">
    <property type="component" value="Chromosome"/>
</dbReference>
<dbReference type="AlphaFoldDB" id="A0A1L5F2X0"/>
<organism evidence="1 2">
    <name type="scientific">Clostridium kluyveri</name>
    <dbReference type="NCBI Taxonomy" id="1534"/>
    <lineage>
        <taxon>Bacteria</taxon>
        <taxon>Bacillati</taxon>
        <taxon>Bacillota</taxon>
        <taxon>Clostridia</taxon>
        <taxon>Eubacteriales</taxon>
        <taxon>Clostridiaceae</taxon>
        <taxon>Clostridium</taxon>
    </lineage>
</organism>
<proteinExistence type="predicted"/>
<name>A0A1L5F2X0_CLOKL</name>
<dbReference type="OrthoDB" id="1945455at2"/>
<sequence length="90" mass="10648">MLDTATVTLSYKEFQELINKNNEAECYRQKVHALRKKLESRDERKALDSIVDILFKANDSKTAKEKQAYIRECLEIYCKTFDISIEELLR</sequence>
<dbReference type="RefSeq" id="WP_073537064.1">
    <property type="nucleotide sequence ID" value="NZ_CP018335.1"/>
</dbReference>
<protein>
    <submittedName>
        <fullName evidence="1">Uncharacterized protein</fullName>
    </submittedName>
</protein>
<evidence type="ECO:0000313" key="2">
    <source>
        <dbReference type="Proteomes" id="UP000184604"/>
    </source>
</evidence>
<evidence type="ECO:0000313" key="1">
    <source>
        <dbReference type="EMBL" id="APM37344.1"/>
    </source>
</evidence>
<dbReference type="EMBL" id="CP018335">
    <property type="protein sequence ID" value="APM37344.1"/>
    <property type="molecule type" value="Genomic_DNA"/>
</dbReference>